<evidence type="ECO:0000256" key="3">
    <source>
        <dbReference type="ARBA" id="ARBA00022692"/>
    </source>
</evidence>
<keyword evidence="4 6" id="KW-1133">Transmembrane helix</keyword>
<accession>A0A2W5YG69</accession>
<organism evidence="7 8">
    <name type="scientific">Xylanimonas oleitrophica</name>
    <dbReference type="NCBI Taxonomy" id="2607479"/>
    <lineage>
        <taxon>Bacteria</taxon>
        <taxon>Bacillati</taxon>
        <taxon>Actinomycetota</taxon>
        <taxon>Actinomycetes</taxon>
        <taxon>Micrococcales</taxon>
        <taxon>Promicromonosporaceae</taxon>
        <taxon>Xylanimonas</taxon>
    </lineage>
</organism>
<dbReference type="PANTHER" id="PTHR23513">
    <property type="entry name" value="INTEGRAL MEMBRANE EFFLUX PROTEIN-RELATED"/>
    <property type="match status" value="1"/>
</dbReference>
<feature type="transmembrane region" description="Helical" evidence="6">
    <location>
        <begin position="275"/>
        <end position="298"/>
    </location>
</feature>
<gene>
    <name evidence="7" type="ORF">DNL40_05925</name>
</gene>
<keyword evidence="8" id="KW-1185">Reference proteome</keyword>
<dbReference type="PANTHER" id="PTHR23513:SF11">
    <property type="entry name" value="STAPHYLOFERRIN A TRANSPORTER"/>
    <property type="match status" value="1"/>
</dbReference>
<protein>
    <submittedName>
        <fullName evidence="7">MFS transporter</fullName>
    </submittedName>
</protein>
<feature type="transmembrane region" description="Helical" evidence="6">
    <location>
        <begin position="221"/>
        <end position="240"/>
    </location>
</feature>
<feature type="transmembrane region" description="Helical" evidence="6">
    <location>
        <begin position="304"/>
        <end position="328"/>
    </location>
</feature>
<feature type="transmembrane region" description="Helical" evidence="6">
    <location>
        <begin position="392"/>
        <end position="415"/>
    </location>
</feature>
<sequence>MVRHLPAATRGGLYRWLRRRPRGGGTGARPRAPAGCAGRGQRARHAACPPRGPGVTALARGRTAFHLWLCGSTVSALGDAVTGFAVGWAAAAHGPQAAGLVLTAGSAPLCLVLLVGGVLADRWGFRRTLVGCHAVMIAAMVTLALVAAAGPVPLGALVASSVVAGTVAALRRPAEGAFPRLFALPDELPRVMATVTVALQSARVAGPGVGGLLLGGGGLAAVAWVDAASFAIALAVVLLVRPPYEPAAAGDAPRPGLREALAAFGLARATPGVPAALVAVVGLALTVLPLVALCVPLAGRERGWGATATGVVAGAWVVGALLVSLVVVVRGAPPAPLAATGPALAAAGAAVLAVTDGVVPAAVGVGLVGAGSSVLTTALMPRFVTATPSGRLARFQALLALAQALPVLVATPLLGSLASRWGAGAALALVVAALLVTTVPARRALCTLPVPSP</sequence>
<dbReference type="InterPro" id="IPR011701">
    <property type="entry name" value="MFS"/>
</dbReference>
<evidence type="ECO:0000256" key="2">
    <source>
        <dbReference type="ARBA" id="ARBA00022475"/>
    </source>
</evidence>
<keyword evidence="3 6" id="KW-0812">Transmembrane</keyword>
<evidence type="ECO:0000313" key="7">
    <source>
        <dbReference type="EMBL" id="PZR53671.1"/>
    </source>
</evidence>
<dbReference type="Pfam" id="PF07690">
    <property type="entry name" value="MFS_1"/>
    <property type="match status" value="1"/>
</dbReference>
<comment type="caution">
    <text evidence="7">The sequence shown here is derived from an EMBL/GenBank/DDBJ whole genome shotgun (WGS) entry which is preliminary data.</text>
</comment>
<dbReference type="SUPFAM" id="SSF103473">
    <property type="entry name" value="MFS general substrate transporter"/>
    <property type="match status" value="1"/>
</dbReference>
<evidence type="ECO:0000256" key="4">
    <source>
        <dbReference type="ARBA" id="ARBA00022989"/>
    </source>
</evidence>
<feature type="transmembrane region" description="Helical" evidence="6">
    <location>
        <begin position="335"/>
        <end position="355"/>
    </location>
</feature>
<keyword evidence="5 6" id="KW-0472">Membrane</keyword>
<dbReference type="AlphaFoldDB" id="A0A2W5YG69"/>
<dbReference type="InterPro" id="IPR036259">
    <property type="entry name" value="MFS_trans_sf"/>
</dbReference>
<reference evidence="7 8" key="1">
    <citation type="submission" date="2018-06" db="EMBL/GenBank/DDBJ databases">
        <title>Whole genome sequencing of a novel hydrocarbon degrading bacterial strain, PW21 isolated from oil contaminated produced water sample.</title>
        <authorList>
            <person name="Nagkirti P."/>
            <person name="Shaikh A."/>
            <person name="Gowdaman V."/>
            <person name="Engineer A.E."/>
            <person name="Dagar S."/>
            <person name="Dhakephalkar P.K."/>
        </authorList>
    </citation>
    <scope>NUCLEOTIDE SEQUENCE [LARGE SCALE GENOMIC DNA]</scope>
    <source>
        <strain evidence="7 8">PW21</strain>
    </source>
</reference>
<feature type="transmembrane region" description="Helical" evidence="6">
    <location>
        <begin position="361"/>
        <end position="380"/>
    </location>
</feature>
<keyword evidence="2" id="KW-1003">Cell membrane</keyword>
<proteinExistence type="predicted"/>
<feature type="transmembrane region" description="Helical" evidence="6">
    <location>
        <begin position="67"/>
        <end position="91"/>
    </location>
</feature>
<dbReference type="Gene3D" id="1.20.1250.20">
    <property type="entry name" value="MFS general substrate transporter like domains"/>
    <property type="match status" value="1"/>
</dbReference>
<feature type="transmembrane region" description="Helical" evidence="6">
    <location>
        <begin position="129"/>
        <end position="148"/>
    </location>
</feature>
<dbReference type="EMBL" id="QKWH01000003">
    <property type="protein sequence ID" value="PZR53671.1"/>
    <property type="molecule type" value="Genomic_DNA"/>
</dbReference>
<dbReference type="GO" id="GO:0005886">
    <property type="term" value="C:plasma membrane"/>
    <property type="evidence" value="ECO:0007669"/>
    <property type="project" value="UniProtKB-SubCell"/>
</dbReference>
<feature type="transmembrane region" description="Helical" evidence="6">
    <location>
        <begin position="421"/>
        <end position="439"/>
    </location>
</feature>
<dbReference type="Proteomes" id="UP000248783">
    <property type="component" value="Unassembled WGS sequence"/>
</dbReference>
<evidence type="ECO:0000256" key="1">
    <source>
        <dbReference type="ARBA" id="ARBA00004651"/>
    </source>
</evidence>
<feature type="transmembrane region" description="Helical" evidence="6">
    <location>
        <begin position="97"/>
        <end position="120"/>
    </location>
</feature>
<comment type="subcellular location">
    <subcellularLocation>
        <location evidence="1">Cell membrane</location>
        <topology evidence="1">Multi-pass membrane protein</topology>
    </subcellularLocation>
</comment>
<evidence type="ECO:0000313" key="8">
    <source>
        <dbReference type="Proteomes" id="UP000248783"/>
    </source>
</evidence>
<name>A0A2W5YG69_9MICO</name>
<evidence type="ECO:0000256" key="5">
    <source>
        <dbReference type="ARBA" id="ARBA00023136"/>
    </source>
</evidence>
<dbReference type="GO" id="GO:0022857">
    <property type="term" value="F:transmembrane transporter activity"/>
    <property type="evidence" value="ECO:0007669"/>
    <property type="project" value="InterPro"/>
</dbReference>
<evidence type="ECO:0000256" key="6">
    <source>
        <dbReference type="SAM" id="Phobius"/>
    </source>
</evidence>